<name>A0A4Z2HUE6_9TELE</name>
<sequence length="221" mass="24045">MEVSVPMQRTLSNQIKPNTKEGRQVIESKGIQAGQAALKAQLAAHHIGQVQIHLVITHCAPRAIVEHLHAALVCIAPADARQTYKHLLGKQWRGVEEKQEEESGQEAEAQHPGGGTVSRQRRHRWVSFPLSHALSPLDEQRVGFTVDVLLQGQAGLFQLGLGLYQLRTALKEGSVHTGALDPQVMGGVLQHSLPQQSGTRKQTSNNITVLTVSVLEATAEL</sequence>
<dbReference type="AlphaFoldDB" id="A0A4Z2HUE6"/>
<organism evidence="2 3">
    <name type="scientific">Liparis tanakae</name>
    <name type="common">Tanaka's snailfish</name>
    <dbReference type="NCBI Taxonomy" id="230148"/>
    <lineage>
        <taxon>Eukaryota</taxon>
        <taxon>Metazoa</taxon>
        <taxon>Chordata</taxon>
        <taxon>Craniata</taxon>
        <taxon>Vertebrata</taxon>
        <taxon>Euteleostomi</taxon>
        <taxon>Actinopterygii</taxon>
        <taxon>Neopterygii</taxon>
        <taxon>Teleostei</taxon>
        <taxon>Neoteleostei</taxon>
        <taxon>Acanthomorphata</taxon>
        <taxon>Eupercaria</taxon>
        <taxon>Perciformes</taxon>
        <taxon>Cottioidei</taxon>
        <taxon>Cottales</taxon>
        <taxon>Liparidae</taxon>
        <taxon>Liparis</taxon>
    </lineage>
</organism>
<gene>
    <name evidence="2" type="ORF">EYF80_020310</name>
</gene>
<evidence type="ECO:0000313" key="2">
    <source>
        <dbReference type="EMBL" id="TNN69476.1"/>
    </source>
</evidence>
<protein>
    <submittedName>
        <fullName evidence="2">Uncharacterized protein</fullName>
    </submittedName>
</protein>
<dbReference type="Proteomes" id="UP000314294">
    <property type="component" value="Unassembled WGS sequence"/>
</dbReference>
<evidence type="ECO:0000256" key="1">
    <source>
        <dbReference type="SAM" id="MobiDB-lite"/>
    </source>
</evidence>
<reference evidence="2 3" key="1">
    <citation type="submission" date="2019-03" db="EMBL/GenBank/DDBJ databases">
        <title>First draft genome of Liparis tanakae, snailfish: a comprehensive survey of snailfish specific genes.</title>
        <authorList>
            <person name="Kim W."/>
            <person name="Song I."/>
            <person name="Jeong J.-H."/>
            <person name="Kim D."/>
            <person name="Kim S."/>
            <person name="Ryu S."/>
            <person name="Song J.Y."/>
            <person name="Lee S.K."/>
        </authorList>
    </citation>
    <scope>NUCLEOTIDE SEQUENCE [LARGE SCALE GENOMIC DNA]</scope>
    <source>
        <tissue evidence="2">Muscle</tissue>
    </source>
</reference>
<keyword evidence="3" id="KW-1185">Reference proteome</keyword>
<evidence type="ECO:0000313" key="3">
    <source>
        <dbReference type="Proteomes" id="UP000314294"/>
    </source>
</evidence>
<comment type="caution">
    <text evidence="2">The sequence shown here is derived from an EMBL/GenBank/DDBJ whole genome shotgun (WGS) entry which is preliminary data.</text>
</comment>
<accession>A0A4Z2HUE6</accession>
<feature type="region of interest" description="Disordered" evidence="1">
    <location>
        <begin position="95"/>
        <end position="120"/>
    </location>
</feature>
<dbReference type="EMBL" id="SRLO01000175">
    <property type="protein sequence ID" value="TNN69476.1"/>
    <property type="molecule type" value="Genomic_DNA"/>
</dbReference>
<proteinExistence type="predicted"/>